<keyword evidence="2" id="KW-0285">Flavoprotein</keyword>
<dbReference type="InterPro" id="IPR002938">
    <property type="entry name" value="FAD-bd"/>
</dbReference>
<protein>
    <recommendedName>
        <fullName evidence="6">FAD-binding domain-containing protein</fullName>
    </recommendedName>
</protein>
<feature type="signal peptide" evidence="5">
    <location>
        <begin position="1"/>
        <end position="18"/>
    </location>
</feature>
<proteinExistence type="predicted"/>
<sequence>MPLKVLIIGAGVCGPALATMLRRADPDMHKYEEITVIERAPKLREGLQIDIRAQGISVMRKMGLLEPLRKRVVPENGVCFVDAQGRAYAEFRKNDSGHGAQAMTSEYEIMRGDLVDLMYRTSLGLSPDRADNEKPLEYSITSSGNVHYRFDVTVTDISQDDSTVTVTFSDGRRERYDLVVGADGQSSRTRRMVLRDSEASFRSLNLFTAYFRVPRSVADRGWMTWHMMPGRRCVHTRSGDSQKPTQVYMSVRTSRSIDAYGVASAVAKSSSASSSIVSAQKEAFAAAFDDQKGWRVPELVEALRNSPDDDGGDFYAAEVGQVHCDRWVSGRVVLLGDAGYCPSPITGMGTTLSLVGAYILAGELARHADEDVPAALKAYEDGLRPFVKEAQKLPPGAPDILFAESAWAVWFLTTMISLMAKLRLYDLIVRFLPEDKGGLKIPEYPELKMDN</sequence>
<dbReference type="STRING" id="2512241.A0A553HUN7"/>
<dbReference type="AlphaFoldDB" id="A0A553HUN7"/>
<reference evidence="8" key="1">
    <citation type="submission" date="2019-06" db="EMBL/GenBank/DDBJ databases">
        <title>Draft genome sequence of the griseofulvin-producing fungus Xylaria cubensis strain G536.</title>
        <authorList>
            <person name="Mead M.E."/>
            <person name="Raja H.A."/>
            <person name="Steenwyk J.L."/>
            <person name="Knowles S.L."/>
            <person name="Oberlies N.H."/>
            <person name="Rokas A."/>
        </authorList>
    </citation>
    <scope>NUCLEOTIDE SEQUENCE [LARGE SCALE GENOMIC DNA]</scope>
    <source>
        <strain evidence="8">G536</strain>
    </source>
</reference>
<evidence type="ECO:0000256" key="2">
    <source>
        <dbReference type="ARBA" id="ARBA00022630"/>
    </source>
</evidence>
<dbReference type="SUPFAM" id="SSF51905">
    <property type="entry name" value="FAD/NAD(P)-binding domain"/>
    <property type="match status" value="1"/>
</dbReference>
<feature type="domain" description="FAD-binding" evidence="6">
    <location>
        <begin position="4"/>
        <end position="390"/>
    </location>
</feature>
<evidence type="ECO:0000313" key="7">
    <source>
        <dbReference type="EMBL" id="TRX91666.1"/>
    </source>
</evidence>
<comment type="caution">
    <text evidence="7">The sequence shown here is derived from an EMBL/GenBank/DDBJ whole genome shotgun (WGS) entry which is preliminary data.</text>
</comment>
<dbReference type="Proteomes" id="UP000319160">
    <property type="component" value="Unassembled WGS sequence"/>
</dbReference>
<evidence type="ECO:0000256" key="1">
    <source>
        <dbReference type="ARBA" id="ARBA00005179"/>
    </source>
</evidence>
<dbReference type="InterPro" id="IPR036188">
    <property type="entry name" value="FAD/NAD-bd_sf"/>
</dbReference>
<keyword evidence="8" id="KW-1185">Reference proteome</keyword>
<organism evidence="7 8">
    <name type="scientific">Xylaria flabelliformis</name>
    <dbReference type="NCBI Taxonomy" id="2512241"/>
    <lineage>
        <taxon>Eukaryota</taxon>
        <taxon>Fungi</taxon>
        <taxon>Dikarya</taxon>
        <taxon>Ascomycota</taxon>
        <taxon>Pezizomycotina</taxon>
        <taxon>Sordariomycetes</taxon>
        <taxon>Xylariomycetidae</taxon>
        <taxon>Xylariales</taxon>
        <taxon>Xylariaceae</taxon>
        <taxon>Xylaria</taxon>
    </lineage>
</organism>
<evidence type="ECO:0000313" key="8">
    <source>
        <dbReference type="Proteomes" id="UP000319160"/>
    </source>
</evidence>
<dbReference type="OrthoDB" id="655030at2759"/>
<dbReference type="Gene3D" id="3.50.50.60">
    <property type="entry name" value="FAD/NAD(P)-binding domain"/>
    <property type="match status" value="1"/>
</dbReference>
<dbReference type="PANTHER" id="PTHR46865:SF7">
    <property type="entry name" value="MONOOXYGENASE, PUTATIVE (AFU_ORTHOLOGUE AFUA_8G07040)-RELATED"/>
    <property type="match status" value="1"/>
</dbReference>
<dbReference type="PRINTS" id="PR00420">
    <property type="entry name" value="RNGMNOXGNASE"/>
</dbReference>
<dbReference type="GO" id="GO:0016491">
    <property type="term" value="F:oxidoreductase activity"/>
    <property type="evidence" value="ECO:0007669"/>
    <property type="project" value="UniProtKB-KW"/>
</dbReference>
<evidence type="ECO:0000259" key="6">
    <source>
        <dbReference type="Pfam" id="PF01494"/>
    </source>
</evidence>
<dbReference type="EMBL" id="VFLP01000043">
    <property type="protein sequence ID" value="TRX91666.1"/>
    <property type="molecule type" value="Genomic_DNA"/>
</dbReference>
<evidence type="ECO:0000256" key="4">
    <source>
        <dbReference type="ARBA" id="ARBA00023002"/>
    </source>
</evidence>
<evidence type="ECO:0000256" key="3">
    <source>
        <dbReference type="ARBA" id="ARBA00022827"/>
    </source>
</evidence>
<accession>A0A553HUN7</accession>
<feature type="chain" id="PRO_5021899961" description="FAD-binding domain-containing protein" evidence="5">
    <location>
        <begin position="19"/>
        <end position="451"/>
    </location>
</feature>
<comment type="pathway">
    <text evidence="1">Secondary metabolite biosynthesis.</text>
</comment>
<dbReference type="Gene3D" id="3.30.9.10">
    <property type="entry name" value="D-Amino Acid Oxidase, subunit A, domain 2"/>
    <property type="match status" value="1"/>
</dbReference>
<dbReference type="PANTHER" id="PTHR46865">
    <property type="entry name" value="OXIDOREDUCTASE-RELATED"/>
    <property type="match status" value="1"/>
</dbReference>
<evidence type="ECO:0000256" key="5">
    <source>
        <dbReference type="SAM" id="SignalP"/>
    </source>
</evidence>
<keyword evidence="3" id="KW-0274">FAD</keyword>
<dbReference type="InterPro" id="IPR051704">
    <property type="entry name" value="FAD_aromatic-hydroxylase"/>
</dbReference>
<keyword evidence="5" id="KW-0732">Signal</keyword>
<dbReference type="GO" id="GO:0071949">
    <property type="term" value="F:FAD binding"/>
    <property type="evidence" value="ECO:0007669"/>
    <property type="project" value="InterPro"/>
</dbReference>
<gene>
    <name evidence="7" type="ORF">FHL15_007448</name>
</gene>
<keyword evidence="4" id="KW-0560">Oxidoreductase</keyword>
<dbReference type="Pfam" id="PF01494">
    <property type="entry name" value="FAD_binding_3"/>
    <property type="match status" value="1"/>
</dbReference>
<name>A0A553HUN7_9PEZI</name>